<dbReference type="RefSeq" id="XP_025352565.1">
    <property type="nucleotide sequence ID" value="XM_025496119.1"/>
</dbReference>
<dbReference type="GeneID" id="37017900"/>
<keyword evidence="4 6" id="KW-0862">Zinc</keyword>
<dbReference type="GO" id="GO:0034982">
    <property type="term" value="P:mitochondrial protein processing"/>
    <property type="evidence" value="ECO:0007669"/>
    <property type="project" value="TreeGrafter"/>
</dbReference>
<dbReference type="Gene3D" id="3.30.2010.10">
    <property type="entry name" value="Metalloproteases ('zincins'), catalytic domain"/>
    <property type="match status" value="1"/>
</dbReference>
<dbReference type="AlphaFoldDB" id="A0A316V7S4"/>
<feature type="non-terminal residue" evidence="8">
    <location>
        <position position="280"/>
    </location>
</feature>
<evidence type="ECO:0000313" key="9">
    <source>
        <dbReference type="Proteomes" id="UP000245771"/>
    </source>
</evidence>
<dbReference type="CDD" id="cd07331">
    <property type="entry name" value="M48C_Oma1_like"/>
    <property type="match status" value="1"/>
</dbReference>
<dbReference type="Proteomes" id="UP000245771">
    <property type="component" value="Unassembled WGS sequence"/>
</dbReference>
<evidence type="ECO:0000256" key="5">
    <source>
        <dbReference type="ARBA" id="ARBA00023049"/>
    </source>
</evidence>
<dbReference type="FunCoup" id="A0A316V7S4">
    <property type="interactions" value="101"/>
</dbReference>
<evidence type="ECO:0000256" key="1">
    <source>
        <dbReference type="ARBA" id="ARBA00022670"/>
    </source>
</evidence>
<dbReference type="GO" id="GO:0004222">
    <property type="term" value="F:metalloendopeptidase activity"/>
    <property type="evidence" value="ECO:0007669"/>
    <property type="project" value="InterPro"/>
</dbReference>
<keyword evidence="5 6" id="KW-0482">Metalloprotease</keyword>
<comment type="cofactor">
    <cofactor evidence="6">
        <name>Zn(2+)</name>
        <dbReference type="ChEBI" id="CHEBI:29105"/>
    </cofactor>
    <text evidence="6">Binds 1 zinc ion per subunit.</text>
</comment>
<dbReference type="PANTHER" id="PTHR22726:SF1">
    <property type="entry name" value="METALLOENDOPEPTIDASE OMA1, MITOCHONDRIAL"/>
    <property type="match status" value="1"/>
</dbReference>
<evidence type="ECO:0000256" key="3">
    <source>
        <dbReference type="ARBA" id="ARBA00022801"/>
    </source>
</evidence>
<dbReference type="EMBL" id="KZ819606">
    <property type="protein sequence ID" value="PWN32263.1"/>
    <property type="molecule type" value="Genomic_DNA"/>
</dbReference>
<reference evidence="8 9" key="1">
    <citation type="journal article" date="2018" name="Mol. Biol. Evol.">
        <title>Broad Genomic Sampling Reveals a Smut Pathogenic Ancestry of the Fungal Clade Ustilaginomycotina.</title>
        <authorList>
            <person name="Kijpornyongpan T."/>
            <person name="Mondo S.J."/>
            <person name="Barry K."/>
            <person name="Sandor L."/>
            <person name="Lee J."/>
            <person name="Lipzen A."/>
            <person name="Pangilinan J."/>
            <person name="LaButti K."/>
            <person name="Hainaut M."/>
            <person name="Henrissat B."/>
            <person name="Grigoriev I.V."/>
            <person name="Spatafora J.W."/>
            <person name="Aime M.C."/>
        </authorList>
    </citation>
    <scope>NUCLEOTIDE SEQUENCE [LARGE SCALE GENOMIC DNA]</scope>
    <source>
        <strain evidence="8 9">MCA 3882</strain>
    </source>
</reference>
<dbReference type="STRING" id="1280837.A0A316V7S4"/>
<accession>A0A316V7S4</accession>
<keyword evidence="9" id="KW-1185">Reference proteome</keyword>
<keyword evidence="1 6" id="KW-0645">Protease</keyword>
<evidence type="ECO:0000256" key="2">
    <source>
        <dbReference type="ARBA" id="ARBA00022723"/>
    </source>
</evidence>
<keyword evidence="2" id="KW-0479">Metal-binding</keyword>
<dbReference type="GO" id="GO:0046872">
    <property type="term" value="F:metal ion binding"/>
    <property type="evidence" value="ECO:0007669"/>
    <property type="project" value="UniProtKB-KW"/>
</dbReference>
<evidence type="ECO:0000256" key="6">
    <source>
        <dbReference type="RuleBase" id="RU003983"/>
    </source>
</evidence>
<feature type="domain" description="Peptidase M48" evidence="7">
    <location>
        <begin position="88"/>
        <end position="267"/>
    </location>
</feature>
<gene>
    <name evidence="8" type="ORF">FA14DRAFT_115640</name>
</gene>
<protein>
    <recommendedName>
        <fullName evidence="7">Peptidase M48 domain-containing protein</fullName>
    </recommendedName>
</protein>
<dbReference type="InterPro" id="IPR051156">
    <property type="entry name" value="Mito/Outer_Membr_Metalloprot"/>
</dbReference>
<sequence>GGGIFYVAHLEKVPETGRWRFMYVSLEQERQTADQAFHQLLREIQGSILPASHPVHQYVHGIASRIVRAASIQRQQGNIKANHFSDSLHSGIHHPSDPHERKQDVKWQVFVIKDDTPQAFVLPNGKIFIHTGILPICKDEDGLATVLGHEVAHQLVRHGAEKMSSAYLYIILGFAVESLIGINFGISSSALQILLGLPNSRACESEADHIGLRLMSVACFDPTKAPGVWERFQEAEKKLFGGGSSVFTEMLSTHPTSAKRYTKMKQWLPEAEQIRQNSNC</sequence>
<proteinExistence type="inferred from homology"/>
<keyword evidence="3 6" id="KW-0378">Hydrolase</keyword>
<evidence type="ECO:0000313" key="8">
    <source>
        <dbReference type="EMBL" id="PWN32263.1"/>
    </source>
</evidence>
<dbReference type="InParanoid" id="A0A316V7S4"/>
<dbReference type="GO" id="GO:0005743">
    <property type="term" value="C:mitochondrial inner membrane"/>
    <property type="evidence" value="ECO:0007669"/>
    <property type="project" value="TreeGrafter"/>
</dbReference>
<evidence type="ECO:0000259" key="7">
    <source>
        <dbReference type="Pfam" id="PF01435"/>
    </source>
</evidence>
<comment type="similarity">
    <text evidence="6">Belongs to the peptidase M48 family.</text>
</comment>
<name>A0A316V7S4_9BASI</name>
<dbReference type="GO" id="GO:0006515">
    <property type="term" value="P:protein quality control for misfolded or incompletely synthesized proteins"/>
    <property type="evidence" value="ECO:0007669"/>
    <property type="project" value="TreeGrafter"/>
</dbReference>
<dbReference type="PANTHER" id="PTHR22726">
    <property type="entry name" value="METALLOENDOPEPTIDASE OMA1"/>
    <property type="match status" value="1"/>
</dbReference>
<dbReference type="Pfam" id="PF01435">
    <property type="entry name" value="Peptidase_M48"/>
    <property type="match status" value="1"/>
</dbReference>
<dbReference type="InterPro" id="IPR001915">
    <property type="entry name" value="Peptidase_M48"/>
</dbReference>
<organism evidence="8 9">
    <name type="scientific">Meira miltonrushii</name>
    <dbReference type="NCBI Taxonomy" id="1280837"/>
    <lineage>
        <taxon>Eukaryota</taxon>
        <taxon>Fungi</taxon>
        <taxon>Dikarya</taxon>
        <taxon>Basidiomycota</taxon>
        <taxon>Ustilaginomycotina</taxon>
        <taxon>Exobasidiomycetes</taxon>
        <taxon>Exobasidiales</taxon>
        <taxon>Brachybasidiaceae</taxon>
        <taxon>Meira</taxon>
    </lineage>
</organism>
<feature type="non-terminal residue" evidence="8">
    <location>
        <position position="1"/>
    </location>
</feature>
<evidence type="ECO:0000256" key="4">
    <source>
        <dbReference type="ARBA" id="ARBA00022833"/>
    </source>
</evidence>
<dbReference type="OrthoDB" id="7464992at2759"/>